<evidence type="ECO:0000256" key="3">
    <source>
        <dbReference type="ARBA" id="ARBA00022448"/>
    </source>
</evidence>
<dbReference type="RefSeq" id="WP_073391676.1">
    <property type="nucleotide sequence ID" value="NZ_FQVU01000005.1"/>
</dbReference>
<dbReference type="EMBL" id="FQVU01000005">
    <property type="protein sequence ID" value="SHH22394.1"/>
    <property type="molecule type" value="Genomic_DNA"/>
</dbReference>
<evidence type="ECO:0000256" key="1">
    <source>
        <dbReference type="ARBA" id="ARBA00004141"/>
    </source>
</evidence>
<feature type="transmembrane region" description="Helical" evidence="13">
    <location>
        <begin position="96"/>
        <end position="114"/>
    </location>
</feature>
<comment type="subcellular location">
    <subcellularLocation>
        <location evidence="1">Membrane</location>
        <topology evidence="1">Multi-pass membrane protein</topology>
    </subcellularLocation>
</comment>
<feature type="transmembrane region" description="Helical" evidence="13">
    <location>
        <begin position="165"/>
        <end position="184"/>
    </location>
</feature>
<keyword evidence="7" id="KW-0630">Potassium</keyword>
<sequence length="218" mass="23512">MPDTDSPEQERSRDLDRLLTFVDAIVAIAITLLVLPLAELAGEVHEGDSAWHTIREHGGEFGAFVLSFLVIARIWLAQHRVVRGAIDSDRRFAAGLLAWSLTIVFLPFPTALLADAGSQAVTKVCYIGTLALSSALLALVAVGVRRQLPAGAAARPRVAPAAIDAVIFAVALGLCLLLPVLSYWPLLLLTVADNVDGLQHRYVTRRRRHRVEGQDGSA</sequence>
<dbReference type="Pfam" id="PF06736">
    <property type="entry name" value="TMEM175"/>
    <property type="match status" value="1"/>
</dbReference>
<dbReference type="OrthoDB" id="7626281at2"/>
<evidence type="ECO:0000256" key="7">
    <source>
        <dbReference type="ARBA" id="ARBA00022958"/>
    </source>
</evidence>
<keyword evidence="10 13" id="KW-0472">Membrane</keyword>
<feature type="transmembrane region" description="Helical" evidence="13">
    <location>
        <begin position="58"/>
        <end position="76"/>
    </location>
</feature>
<evidence type="ECO:0000256" key="2">
    <source>
        <dbReference type="ARBA" id="ARBA00006920"/>
    </source>
</evidence>
<evidence type="ECO:0000313" key="15">
    <source>
        <dbReference type="Proteomes" id="UP000186132"/>
    </source>
</evidence>
<proteinExistence type="inferred from homology"/>
<feature type="transmembrane region" description="Helical" evidence="13">
    <location>
        <begin position="126"/>
        <end position="144"/>
    </location>
</feature>
<dbReference type="Proteomes" id="UP000186132">
    <property type="component" value="Unassembled WGS sequence"/>
</dbReference>
<evidence type="ECO:0000256" key="13">
    <source>
        <dbReference type="SAM" id="Phobius"/>
    </source>
</evidence>
<reference evidence="14 15" key="1">
    <citation type="submission" date="2016-11" db="EMBL/GenBank/DDBJ databases">
        <authorList>
            <person name="Jaros S."/>
            <person name="Januszkiewicz K."/>
            <person name="Wedrychowicz H."/>
        </authorList>
    </citation>
    <scope>NUCLEOTIDE SEQUENCE [LARGE SCALE GENOMIC DNA]</scope>
    <source>
        <strain evidence="14 15">DSM 45627</strain>
    </source>
</reference>
<keyword evidence="6" id="KW-0631">Potassium channel</keyword>
<evidence type="ECO:0000256" key="4">
    <source>
        <dbReference type="ARBA" id="ARBA00022538"/>
    </source>
</evidence>
<protein>
    <submittedName>
        <fullName evidence="14">Uncharacterized membrane protein</fullName>
    </submittedName>
</protein>
<evidence type="ECO:0000256" key="9">
    <source>
        <dbReference type="ARBA" id="ARBA00023065"/>
    </source>
</evidence>
<comment type="similarity">
    <text evidence="2">Belongs to the TMEM175 family.</text>
</comment>
<dbReference type="GO" id="GO:0016020">
    <property type="term" value="C:membrane"/>
    <property type="evidence" value="ECO:0007669"/>
    <property type="project" value="UniProtKB-SubCell"/>
</dbReference>
<dbReference type="GO" id="GO:0015252">
    <property type="term" value="F:proton channel activity"/>
    <property type="evidence" value="ECO:0007669"/>
    <property type="project" value="InterPro"/>
</dbReference>
<organism evidence="14 15">
    <name type="scientific">Jatrophihabitans endophyticus</name>
    <dbReference type="NCBI Taxonomy" id="1206085"/>
    <lineage>
        <taxon>Bacteria</taxon>
        <taxon>Bacillati</taxon>
        <taxon>Actinomycetota</taxon>
        <taxon>Actinomycetes</taxon>
        <taxon>Jatrophihabitantales</taxon>
        <taxon>Jatrophihabitantaceae</taxon>
        <taxon>Jatrophihabitans</taxon>
    </lineage>
</organism>
<evidence type="ECO:0000256" key="6">
    <source>
        <dbReference type="ARBA" id="ARBA00022826"/>
    </source>
</evidence>
<keyword evidence="8 13" id="KW-1133">Transmembrane helix</keyword>
<dbReference type="STRING" id="1206085.SAMN05443575_3470"/>
<keyword evidence="15" id="KW-1185">Reference proteome</keyword>
<evidence type="ECO:0000256" key="11">
    <source>
        <dbReference type="ARBA" id="ARBA00023303"/>
    </source>
</evidence>
<keyword evidence="5 13" id="KW-0812">Transmembrane</keyword>
<gene>
    <name evidence="14" type="ORF">SAMN05443575_3470</name>
</gene>
<dbReference type="AlphaFoldDB" id="A0A1M5R7S0"/>
<feature type="transmembrane region" description="Helical" evidence="13">
    <location>
        <begin position="18"/>
        <end position="38"/>
    </location>
</feature>
<dbReference type="GO" id="GO:0005267">
    <property type="term" value="F:potassium channel activity"/>
    <property type="evidence" value="ECO:0007669"/>
    <property type="project" value="UniProtKB-KW"/>
</dbReference>
<keyword evidence="11" id="KW-0407">Ion channel</keyword>
<dbReference type="InterPro" id="IPR010617">
    <property type="entry name" value="TMEM175-like"/>
</dbReference>
<keyword evidence="3" id="KW-0813">Transport</keyword>
<comment type="catalytic activity">
    <reaction evidence="12">
        <text>K(+)(in) = K(+)(out)</text>
        <dbReference type="Rhea" id="RHEA:29463"/>
        <dbReference type="ChEBI" id="CHEBI:29103"/>
    </reaction>
</comment>
<accession>A0A1M5R7S0</accession>
<evidence type="ECO:0000256" key="8">
    <source>
        <dbReference type="ARBA" id="ARBA00022989"/>
    </source>
</evidence>
<keyword evidence="9" id="KW-0406">Ion transport</keyword>
<evidence type="ECO:0000256" key="5">
    <source>
        <dbReference type="ARBA" id="ARBA00022692"/>
    </source>
</evidence>
<evidence type="ECO:0000256" key="12">
    <source>
        <dbReference type="ARBA" id="ARBA00034430"/>
    </source>
</evidence>
<evidence type="ECO:0000313" key="14">
    <source>
        <dbReference type="EMBL" id="SHH22394.1"/>
    </source>
</evidence>
<evidence type="ECO:0000256" key="10">
    <source>
        <dbReference type="ARBA" id="ARBA00023136"/>
    </source>
</evidence>
<name>A0A1M5R7S0_9ACTN</name>
<keyword evidence="4" id="KW-0633">Potassium transport</keyword>